<name>A0A420IDE8_9PEZI</name>
<comment type="caution">
    <text evidence="2">The sequence shown here is derived from an EMBL/GenBank/DDBJ whole genome shotgun (WGS) entry which is preliminary data.</text>
</comment>
<dbReference type="AlphaFoldDB" id="A0A420IDE8"/>
<feature type="compositionally biased region" description="Polar residues" evidence="1">
    <location>
        <begin position="27"/>
        <end position="37"/>
    </location>
</feature>
<evidence type="ECO:0000256" key="1">
    <source>
        <dbReference type="SAM" id="MobiDB-lite"/>
    </source>
</evidence>
<feature type="region of interest" description="Disordered" evidence="1">
    <location>
        <begin position="1"/>
        <end position="40"/>
    </location>
</feature>
<proteinExistence type="predicted"/>
<reference evidence="2 3" key="1">
    <citation type="journal article" date="2018" name="BMC Genomics">
        <title>Comparative genome analyses reveal sequence features reflecting distinct modes of host-adaptation between dicot and monocot powdery mildew.</title>
        <authorList>
            <person name="Wu Y."/>
            <person name="Ma X."/>
            <person name="Pan Z."/>
            <person name="Kale S.D."/>
            <person name="Song Y."/>
            <person name="King H."/>
            <person name="Zhang Q."/>
            <person name="Presley C."/>
            <person name="Deng X."/>
            <person name="Wei C.I."/>
            <person name="Xiao S."/>
        </authorList>
    </citation>
    <scope>NUCLEOTIDE SEQUENCE [LARGE SCALE GENOMIC DNA]</scope>
    <source>
        <strain evidence="2">UMSG1</strain>
    </source>
</reference>
<evidence type="ECO:0000313" key="3">
    <source>
        <dbReference type="Proteomes" id="UP000285326"/>
    </source>
</evidence>
<dbReference type="Proteomes" id="UP000285326">
    <property type="component" value="Unassembled WGS sequence"/>
</dbReference>
<sequence>MGRVRNLKRRPYENIEANSQRKELSRLPQTRGSSQPVKPSERIDINVKDLIIGIASAPQIQAIGNSRIIFKQGSDK</sequence>
<dbReference type="EMBL" id="MCBS01024778">
    <property type="protein sequence ID" value="RKF72563.1"/>
    <property type="molecule type" value="Genomic_DNA"/>
</dbReference>
<accession>A0A420IDE8</accession>
<gene>
    <name evidence="2" type="ORF">GcM1_247050</name>
</gene>
<evidence type="ECO:0000313" key="2">
    <source>
        <dbReference type="EMBL" id="RKF72563.1"/>
    </source>
</evidence>
<protein>
    <submittedName>
        <fullName evidence="2">Uncharacterized protein</fullName>
    </submittedName>
</protein>
<organism evidence="2 3">
    <name type="scientific">Golovinomyces cichoracearum</name>
    <dbReference type="NCBI Taxonomy" id="62708"/>
    <lineage>
        <taxon>Eukaryota</taxon>
        <taxon>Fungi</taxon>
        <taxon>Dikarya</taxon>
        <taxon>Ascomycota</taxon>
        <taxon>Pezizomycotina</taxon>
        <taxon>Leotiomycetes</taxon>
        <taxon>Erysiphales</taxon>
        <taxon>Erysiphaceae</taxon>
        <taxon>Golovinomyces</taxon>
    </lineage>
</organism>